<feature type="domain" description="UBX" evidence="2">
    <location>
        <begin position="431"/>
        <end position="509"/>
    </location>
</feature>
<feature type="domain" description="UBX" evidence="2">
    <location>
        <begin position="234"/>
        <end position="316"/>
    </location>
</feature>
<dbReference type="Pfam" id="PF00789">
    <property type="entry name" value="UBX"/>
    <property type="match status" value="3"/>
</dbReference>
<sequence length="793" mass="82771">MFFDGSVAEAIAASRGQRCPLIVLLTGFDQDSREVQDQLMEQEQQAFVQQSLVMVLEDDLENQDHSQFTDAKNFRAFCPVDHLPTVVMVSPAGRTLAQVAGVAAEGELRRQLAAGFDFFSQLQSRQERLSAAHALSTDGGAAPSQPADASGDESTQSAASVAQPADSLPAAAVGSRSAAATAADDAEVAGAAAGAAGAAGAAATEQAKGGAGAAEPVAPETVAAAQQEEQQAVAASVALSLQFKFTDCSVLRGEFSEDSSLAAVFGWIDRQRAATGTCRGLAYMLVQAIPRVVLGAAHEGQSLVQAGVKHRASLQVIPHSAQGHRPPHPPPRKPAPAPAAAATPLANGAEQLTNGAEQQAGQQQQGTAAATTASSLPAEAATASPADVRSQLQEVRLAAAAAAAAAAASAAAGQRSLQRPAPTLRDEPPPPPPTAIQVQVRLTNGLLLRRTFPSDSQLSHVLSWVDEERTDRGVYKLVQRFPKRVTYYDDDLDKSLLELGFHARTSLQLMPFGAKAKPTVKPSHTAAKAGASPLGSFQLSPAQLAQAEAQEQAEAAEAAHPPGTFFTIQFKLTNGERLRAWFPSESSLREVCHHLDTHRTDGGQRYELVQPFPRRRFSSEDLPRSLRSLGLPQRCLLLLEPLEAPSWSLRGTLAAAAGFMNPVRFLRGSAAGTAGTAGNQPPAPPAVQARERQRGVVTETLPAGGSRQQQRGVRKRGGANNGSGDSRDNGRGRGDSGGGSSGSGSSSSRGGGMNGNVHTLGSFRDDAPDGPQNRYSNGNSTSYEARPPPDDQQ</sequence>
<feature type="compositionally biased region" description="Polar residues" evidence="1">
    <location>
        <begin position="773"/>
        <end position="783"/>
    </location>
</feature>
<feature type="region of interest" description="Disordered" evidence="1">
    <location>
        <begin position="413"/>
        <end position="434"/>
    </location>
</feature>
<feature type="compositionally biased region" description="Basic and acidic residues" evidence="1">
    <location>
        <begin position="725"/>
        <end position="734"/>
    </location>
</feature>
<dbReference type="AlphaFoldDB" id="A0A9D4TG46"/>
<feature type="compositionally biased region" description="Low complexity" evidence="1">
    <location>
        <begin position="353"/>
        <end position="386"/>
    </location>
</feature>
<evidence type="ECO:0000313" key="4">
    <source>
        <dbReference type="Proteomes" id="UP001055712"/>
    </source>
</evidence>
<comment type="caution">
    <text evidence="3">The sequence shown here is derived from an EMBL/GenBank/DDBJ whole genome shotgun (WGS) entry which is preliminary data.</text>
</comment>
<dbReference type="OrthoDB" id="2445133at2759"/>
<evidence type="ECO:0000313" key="3">
    <source>
        <dbReference type="EMBL" id="KAI3424725.1"/>
    </source>
</evidence>
<name>A0A9D4TG46_CHLVU</name>
<keyword evidence="4" id="KW-1185">Reference proteome</keyword>
<feature type="domain" description="UBX" evidence="2">
    <location>
        <begin position="561"/>
        <end position="639"/>
    </location>
</feature>
<dbReference type="Gene3D" id="3.10.20.90">
    <property type="entry name" value="Phosphatidylinositol 3-kinase Catalytic Subunit, Chain A, domain 1"/>
    <property type="match status" value="3"/>
</dbReference>
<dbReference type="PROSITE" id="PS50033">
    <property type="entry name" value="UBX"/>
    <property type="match status" value="3"/>
</dbReference>
<reference evidence="3" key="2">
    <citation type="submission" date="2020-11" db="EMBL/GenBank/DDBJ databases">
        <authorList>
            <person name="Cecchin M."/>
            <person name="Marcolungo L."/>
            <person name="Rossato M."/>
            <person name="Girolomoni L."/>
            <person name="Cosentino E."/>
            <person name="Cuine S."/>
            <person name="Li-Beisson Y."/>
            <person name="Delledonne M."/>
            <person name="Ballottari M."/>
        </authorList>
    </citation>
    <scope>NUCLEOTIDE SEQUENCE</scope>
    <source>
        <strain evidence="3">211/11P</strain>
        <tissue evidence="3">Whole cell</tissue>
    </source>
</reference>
<protein>
    <recommendedName>
        <fullName evidence="2">UBX domain-containing protein</fullName>
    </recommendedName>
</protein>
<dbReference type="SMART" id="SM00166">
    <property type="entry name" value="UBX"/>
    <property type="match status" value="3"/>
</dbReference>
<dbReference type="InterPro" id="IPR029071">
    <property type="entry name" value="Ubiquitin-like_domsf"/>
</dbReference>
<feature type="region of interest" description="Disordered" evidence="1">
    <location>
        <begin position="130"/>
        <end position="164"/>
    </location>
</feature>
<dbReference type="PANTHER" id="PTHR47770:SF1">
    <property type="entry name" value="PLANT UBX DOMAIN-CONTAINING PROTEIN 11"/>
    <property type="match status" value="1"/>
</dbReference>
<dbReference type="EMBL" id="SIDB01000012">
    <property type="protein sequence ID" value="KAI3424725.1"/>
    <property type="molecule type" value="Genomic_DNA"/>
</dbReference>
<gene>
    <name evidence="3" type="ORF">D9Q98_008114</name>
</gene>
<dbReference type="SUPFAM" id="SSF54236">
    <property type="entry name" value="Ubiquitin-like"/>
    <property type="match status" value="3"/>
</dbReference>
<organism evidence="3 4">
    <name type="scientific">Chlorella vulgaris</name>
    <name type="common">Green alga</name>
    <dbReference type="NCBI Taxonomy" id="3077"/>
    <lineage>
        <taxon>Eukaryota</taxon>
        <taxon>Viridiplantae</taxon>
        <taxon>Chlorophyta</taxon>
        <taxon>core chlorophytes</taxon>
        <taxon>Trebouxiophyceae</taxon>
        <taxon>Chlorellales</taxon>
        <taxon>Chlorellaceae</taxon>
        <taxon>Chlorella clade</taxon>
        <taxon>Chlorella</taxon>
    </lineage>
</organism>
<dbReference type="PANTHER" id="PTHR47770">
    <property type="entry name" value="PLANT UBX DOMAIN-CONTAINING PROTEIN 11"/>
    <property type="match status" value="1"/>
</dbReference>
<proteinExistence type="predicted"/>
<evidence type="ECO:0000259" key="2">
    <source>
        <dbReference type="PROSITE" id="PS50033"/>
    </source>
</evidence>
<reference evidence="3" key="1">
    <citation type="journal article" date="2019" name="Plant J.">
        <title>Chlorella vulgaris genome assembly and annotation reveals the molecular basis for metabolic acclimation to high light conditions.</title>
        <authorList>
            <person name="Cecchin M."/>
            <person name="Marcolungo L."/>
            <person name="Rossato M."/>
            <person name="Girolomoni L."/>
            <person name="Cosentino E."/>
            <person name="Cuine S."/>
            <person name="Li-Beisson Y."/>
            <person name="Delledonne M."/>
            <person name="Ballottari M."/>
        </authorList>
    </citation>
    <scope>NUCLEOTIDE SEQUENCE</scope>
    <source>
        <strain evidence="3">211/11P</strain>
    </source>
</reference>
<feature type="region of interest" description="Disordered" evidence="1">
    <location>
        <begin position="319"/>
        <end position="341"/>
    </location>
</feature>
<evidence type="ECO:0000256" key="1">
    <source>
        <dbReference type="SAM" id="MobiDB-lite"/>
    </source>
</evidence>
<feature type="region of interest" description="Disordered" evidence="1">
    <location>
        <begin position="672"/>
        <end position="793"/>
    </location>
</feature>
<feature type="region of interest" description="Disordered" evidence="1">
    <location>
        <begin position="353"/>
        <end position="387"/>
    </location>
</feature>
<dbReference type="InterPro" id="IPR001012">
    <property type="entry name" value="UBX_dom"/>
</dbReference>
<dbReference type="CDD" id="cd01767">
    <property type="entry name" value="UBX"/>
    <property type="match status" value="3"/>
</dbReference>
<accession>A0A9D4TG46</accession>
<dbReference type="Proteomes" id="UP001055712">
    <property type="component" value="Unassembled WGS sequence"/>
</dbReference>